<dbReference type="Proteomes" id="UP000242188">
    <property type="component" value="Unassembled WGS sequence"/>
</dbReference>
<reference evidence="2 3" key="1">
    <citation type="journal article" date="2017" name="Nat. Ecol. Evol.">
        <title>Scallop genome provides insights into evolution of bilaterian karyotype and development.</title>
        <authorList>
            <person name="Wang S."/>
            <person name="Zhang J."/>
            <person name="Jiao W."/>
            <person name="Li J."/>
            <person name="Xun X."/>
            <person name="Sun Y."/>
            <person name="Guo X."/>
            <person name="Huan P."/>
            <person name="Dong B."/>
            <person name="Zhang L."/>
            <person name="Hu X."/>
            <person name="Sun X."/>
            <person name="Wang J."/>
            <person name="Zhao C."/>
            <person name="Wang Y."/>
            <person name="Wang D."/>
            <person name="Huang X."/>
            <person name="Wang R."/>
            <person name="Lv J."/>
            <person name="Li Y."/>
            <person name="Zhang Z."/>
            <person name="Liu B."/>
            <person name="Lu W."/>
            <person name="Hui Y."/>
            <person name="Liang J."/>
            <person name="Zhou Z."/>
            <person name="Hou R."/>
            <person name="Li X."/>
            <person name="Liu Y."/>
            <person name="Li H."/>
            <person name="Ning X."/>
            <person name="Lin Y."/>
            <person name="Zhao L."/>
            <person name="Xing Q."/>
            <person name="Dou J."/>
            <person name="Li Y."/>
            <person name="Mao J."/>
            <person name="Guo H."/>
            <person name="Dou H."/>
            <person name="Li T."/>
            <person name="Mu C."/>
            <person name="Jiang W."/>
            <person name="Fu Q."/>
            <person name="Fu X."/>
            <person name="Miao Y."/>
            <person name="Liu J."/>
            <person name="Yu Q."/>
            <person name="Li R."/>
            <person name="Liao H."/>
            <person name="Li X."/>
            <person name="Kong Y."/>
            <person name="Jiang Z."/>
            <person name="Chourrout D."/>
            <person name="Li R."/>
            <person name="Bao Z."/>
        </authorList>
    </citation>
    <scope>NUCLEOTIDE SEQUENCE [LARGE SCALE GENOMIC DNA]</scope>
    <source>
        <strain evidence="2 3">PY_sf001</strain>
    </source>
</reference>
<feature type="region of interest" description="Disordered" evidence="1">
    <location>
        <begin position="594"/>
        <end position="620"/>
    </location>
</feature>
<sequence length="921" mass="104474">MSDSICPVHDGRSCVMACISCTYMFVCDRCIEGDSHRGHQLLTFDSASKCVMKNLRQELDTNALLRRHLESDLVTYSLIIQKERDLSESRLQTIIRRRESIKRQVDLMAGNLLQINTQRSAEVLDQIDAEQKNIQASLLSASDFDSEVTKLLACENATDIIAHGRFIDRPDIVRGTFPVIERTTLTEDSTEDDIKLLFGKEVVENVKLSYPSFFNEDGTFVLEDLEEICLSNQVTQPVSKHENISKCSKDEDNENVHLVTNENQDIVCPDSTKNEEADYFSVTSENLEHAPNLPFLPFLETEICDDADEADGNTVTQLPDGNLPCQNMKHFDNFLHFSDEFSQSESTCDESIPSSVSTLASDLGDNTQHRLDEKKYDILPNEEEVFIPAETTTEGELSTCVQTPISSSLESLTVFLNDHQEVAEQGNQDRNTNVDQETLPNTEPSSSTPVEENMLSPIDIVSEEQFNSYDEESDTVSLGKGIERGESFKQNYFDSVNFKEFDTNVKETADTLHSFKNSSNASADIDVEPAVLRPKPKTRELFPSKEFPIMERKSKEIHEGRTTDKLNGNKANSDLPSCLFEERPVVYRTPQKPVDLRRTNPNFPQCSTLPTLRRPSFPQQDPSARLKLKQTFSIDSPVIIACPITEERCWLSSFNRENEIVLVNRRGRVKRTIQLDTLVLGMTMLDSQLLVCCRDEMCIKQVLQNFQVRTFFSTAPLCPSYICSGFTDEMFVTLTDKTSWSIELGSTSVVVKYSGATCQEMARAQLDRDGDDLFFLPSRICLNKVCRTVAVINYTSPSMSHLVLLDSHMTLILRYIDHNKVILVNQNLPKITEKFFITDVRFDPFDNIIIAEHYTKEIQLLDKSCQLLRVLVSEQATPWSLALYSNGHLWVGFDNGMINVYSSKLKSKRVVSFQRSFQSPW</sequence>
<comment type="caution">
    <text evidence="2">The sequence shown here is derived from an EMBL/GenBank/DDBJ whole genome shotgun (WGS) entry which is preliminary data.</text>
</comment>
<feature type="compositionally biased region" description="Polar residues" evidence="1">
    <location>
        <begin position="425"/>
        <end position="450"/>
    </location>
</feature>
<evidence type="ECO:0000313" key="3">
    <source>
        <dbReference type="Proteomes" id="UP000242188"/>
    </source>
</evidence>
<feature type="region of interest" description="Disordered" evidence="1">
    <location>
        <begin position="424"/>
        <end position="451"/>
    </location>
</feature>
<dbReference type="AlphaFoldDB" id="A0A210QC26"/>
<proteinExistence type="predicted"/>
<keyword evidence="3" id="KW-1185">Reference proteome</keyword>
<dbReference type="OrthoDB" id="6090607at2759"/>
<dbReference type="SUPFAM" id="SSF63829">
    <property type="entry name" value="Calcium-dependent phosphotriesterase"/>
    <property type="match status" value="1"/>
</dbReference>
<evidence type="ECO:0000313" key="2">
    <source>
        <dbReference type="EMBL" id="OWF46296.1"/>
    </source>
</evidence>
<dbReference type="Gene3D" id="3.30.160.60">
    <property type="entry name" value="Classic Zinc Finger"/>
    <property type="match status" value="1"/>
</dbReference>
<dbReference type="CDD" id="cd19756">
    <property type="entry name" value="Bbox2"/>
    <property type="match status" value="1"/>
</dbReference>
<protein>
    <recommendedName>
        <fullName evidence="4">B box-type domain-containing protein</fullName>
    </recommendedName>
</protein>
<gene>
    <name evidence="2" type="ORF">KP79_PYT16982</name>
</gene>
<dbReference type="EMBL" id="NEDP02004212">
    <property type="protein sequence ID" value="OWF46296.1"/>
    <property type="molecule type" value="Genomic_DNA"/>
</dbReference>
<accession>A0A210QC26</accession>
<evidence type="ECO:0008006" key="4">
    <source>
        <dbReference type="Google" id="ProtNLM"/>
    </source>
</evidence>
<organism evidence="2 3">
    <name type="scientific">Mizuhopecten yessoensis</name>
    <name type="common">Japanese scallop</name>
    <name type="synonym">Patinopecten yessoensis</name>
    <dbReference type="NCBI Taxonomy" id="6573"/>
    <lineage>
        <taxon>Eukaryota</taxon>
        <taxon>Metazoa</taxon>
        <taxon>Spiralia</taxon>
        <taxon>Lophotrochozoa</taxon>
        <taxon>Mollusca</taxon>
        <taxon>Bivalvia</taxon>
        <taxon>Autobranchia</taxon>
        <taxon>Pteriomorphia</taxon>
        <taxon>Pectinida</taxon>
        <taxon>Pectinoidea</taxon>
        <taxon>Pectinidae</taxon>
        <taxon>Mizuhopecten</taxon>
    </lineage>
</organism>
<evidence type="ECO:0000256" key="1">
    <source>
        <dbReference type="SAM" id="MobiDB-lite"/>
    </source>
</evidence>
<name>A0A210QC26_MIZYE</name>
<feature type="compositionally biased region" description="Polar residues" evidence="1">
    <location>
        <begin position="599"/>
        <end position="610"/>
    </location>
</feature>
<dbReference type="SUPFAM" id="SSF57845">
    <property type="entry name" value="B-box zinc-binding domain"/>
    <property type="match status" value="1"/>
</dbReference>